<dbReference type="Proteomes" id="UP000315385">
    <property type="component" value="Unassembled WGS sequence"/>
</dbReference>
<dbReference type="InterPro" id="IPR036388">
    <property type="entry name" value="WH-like_DNA-bd_sf"/>
</dbReference>
<evidence type="ECO:0000313" key="3">
    <source>
        <dbReference type="Proteomes" id="UP000315385"/>
    </source>
</evidence>
<accession>A0A544QPM3</accession>
<comment type="caution">
    <text evidence="2">The sequence shown here is derived from an EMBL/GenBank/DDBJ whole genome shotgun (WGS) entry which is preliminary data.</text>
</comment>
<sequence>MAVQTSGVAEKLLDEPHVEGRRISVLQLRDRVEEIGDTPQATAADYDLDLAAVYQALAYYHTHPEKMAAVREARKEQTDAHREEINATRPDGVAPP</sequence>
<dbReference type="InterPro" id="IPR007367">
    <property type="entry name" value="DUF433"/>
</dbReference>
<gene>
    <name evidence="2" type="ORF">EWF95_00125</name>
</gene>
<dbReference type="SUPFAM" id="SSF46689">
    <property type="entry name" value="Homeodomain-like"/>
    <property type="match status" value="1"/>
</dbReference>
<evidence type="ECO:0000313" key="2">
    <source>
        <dbReference type="EMBL" id="TQQ81390.1"/>
    </source>
</evidence>
<name>A0A544QPM3_9EURY</name>
<proteinExistence type="predicted"/>
<dbReference type="OrthoDB" id="190701at2157"/>
<dbReference type="RefSeq" id="WP_142441963.1">
    <property type="nucleotide sequence ID" value="NZ_SESI01000001.1"/>
</dbReference>
<organism evidence="2 3">
    <name type="scientific">Halonotius roseus</name>
    <dbReference type="NCBI Taxonomy" id="2511997"/>
    <lineage>
        <taxon>Archaea</taxon>
        <taxon>Methanobacteriati</taxon>
        <taxon>Methanobacteriota</taxon>
        <taxon>Stenosarchaea group</taxon>
        <taxon>Halobacteria</taxon>
        <taxon>Halobacteriales</taxon>
        <taxon>Haloferacaceae</taxon>
        <taxon>Halonotius</taxon>
    </lineage>
</organism>
<feature type="compositionally biased region" description="Basic and acidic residues" evidence="1">
    <location>
        <begin position="68"/>
        <end position="86"/>
    </location>
</feature>
<evidence type="ECO:0000256" key="1">
    <source>
        <dbReference type="SAM" id="MobiDB-lite"/>
    </source>
</evidence>
<dbReference type="Pfam" id="PF04255">
    <property type="entry name" value="DUF433"/>
    <property type="match status" value="1"/>
</dbReference>
<feature type="region of interest" description="Disordered" evidence="1">
    <location>
        <begin position="68"/>
        <end position="96"/>
    </location>
</feature>
<reference evidence="2 3" key="1">
    <citation type="submission" date="2019-02" db="EMBL/GenBank/DDBJ databases">
        <title>Halonotius sp. a new haloqrchaeon isolated from saline water.</title>
        <authorList>
            <person name="Duran-Viseras A."/>
            <person name="Sanchez-Porro C."/>
            <person name="Ventosa A."/>
        </authorList>
    </citation>
    <scope>NUCLEOTIDE SEQUENCE [LARGE SCALE GENOMIC DNA]</scope>
    <source>
        <strain evidence="2 3">F9-27</strain>
    </source>
</reference>
<dbReference type="InterPro" id="IPR009057">
    <property type="entry name" value="Homeodomain-like_sf"/>
</dbReference>
<protein>
    <submittedName>
        <fullName evidence="2">DUF433 domain-containing protein</fullName>
    </submittedName>
</protein>
<dbReference type="AlphaFoldDB" id="A0A544QPM3"/>
<dbReference type="Gene3D" id="1.10.10.10">
    <property type="entry name" value="Winged helix-like DNA-binding domain superfamily/Winged helix DNA-binding domain"/>
    <property type="match status" value="1"/>
</dbReference>
<dbReference type="EMBL" id="SESI01000001">
    <property type="protein sequence ID" value="TQQ81390.1"/>
    <property type="molecule type" value="Genomic_DNA"/>
</dbReference>
<keyword evidence="3" id="KW-1185">Reference proteome</keyword>